<evidence type="ECO:0000256" key="1">
    <source>
        <dbReference type="SAM" id="MobiDB-lite"/>
    </source>
</evidence>
<reference evidence="4 5" key="1">
    <citation type="journal article" date="2018" name="Mol. Plant">
        <title>The genome of Artemisia annua provides insight into the evolution of Asteraceae family and artemisinin biosynthesis.</title>
        <authorList>
            <person name="Shen Q."/>
            <person name="Zhang L."/>
            <person name="Liao Z."/>
            <person name="Wang S."/>
            <person name="Yan T."/>
            <person name="Shi P."/>
            <person name="Liu M."/>
            <person name="Fu X."/>
            <person name="Pan Q."/>
            <person name="Wang Y."/>
            <person name="Lv Z."/>
            <person name="Lu X."/>
            <person name="Zhang F."/>
            <person name="Jiang W."/>
            <person name="Ma Y."/>
            <person name="Chen M."/>
            <person name="Hao X."/>
            <person name="Li L."/>
            <person name="Tang Y."/>
            <person name="Lv G."/>
            <person name="Zhou Y."/>
            <person name="Sun X."/>
            <person name="Brodelius P.E."/>
            <person name="Rose J.K.C."/>
            <person name="Tang K."/>
        </authorList>
    </citation>
    <scope>NUCLEOTIDE SEQUENCE [LARGE SCALE GENOMIC DNA]</scope>
    <source>
        <strain evidence="5">cv. Huhao1</strain>
        <tissue evidence="4">Leaf</tissue>
    </source>
</reference>
<dbReference type="PANTHER" id="PTHR47718">
    <property type="entry name" value="OS01G0519700 PROTEIN"/>
    <property type="match status" value="1"/>
</dbReference>
<feature type="region of interest" description="Disordered" evidence="1">
    <location>
        <begin position="577"/>
        <end position="596"/>
    </location>
</feature>
<proteinExistence type="predicted"/>
<comment type="caution">
    <text evidence="4">The sequence shown here is derived from an EMBL/GenBank/DDBJ whole genome shotgun (WGS) entry which is preliminary data.</text>
</comment>
<dbReference type="EMBL" id="PKPP01002421">
    <property type="protein sequence ID" value="PWA75381.1"/>
    <property type="molecule type" value="Genomic_DNA"/>
</dbReference>
<dbReference type="Pfam" id="PF03101">
    <property type="entry name" value="FAR1"/>
    <property type="match status" value="1"/>
</dbReference>
<evidence type="ECO:0000259" key="3">
    <source>
        <dbReference type="Pfam" id="PF10551"/>
    </source>
</evidence>
<accession>A0A2U1NPH0</accession>
<dbReference type="AlphaFoldDB" id="A0A2U1NPH0"/>
<dbReference type="InterPro" id="IPR004330">
    <property type="entry name" value="FAR1_DNA_bnd_dom"/>
</dbReference>
<evidence type="ECO:0000313" key="5">
    <source>
        <dbReference type="Proteomes" id="UP000245207"/>
    </source>
</evidence>
<protein>
    <submittedName>
        <fullName evidence="4">Protein FAR1-RELATED SEQUENCE 5</fullName>
    </submittedName>
</protein>
<sequence>MGDHHVEGEPLTPRAVQNEQDTPCEGYFTPPEHQVGSFQPTPNGSRFWVPKVNKKHVEGTVFDTLDIAFNAYKDYAKEGGFEVRKGGQKNYNKKEDPSLKYFYCVRQGFKPAPKPENSVANKSQTTNPLGVTKVIKRRKRASCRCGCTAQLRLKKRPDGKYFVTKFFEKHNHTLVYQDDIKYLRTNRRLTFTKQQLLNQLSNANIGPVRSWKVLKEMYNMVLVPFTGIDNHNRCVIFAAALLASEHAKRYTWLLKRFKKVFKTVPKVVVTDQDPAMKIAIEKIFPDTRHRLCMWHIMQKLTTKVGPALCSNTDFKRRLCCIVWTDKIEADRFKYGKNTHDSKYTTPDLKTHLQVEKEASQLYTHTLFYDVQDEIWASLYHCCSLQVRQHDTSFAYVIRDTEADYKINGVLVEVKYEVTLSKVYHFPRKYLQRRWSKNALPSKTEGRSMDVDSTSNPVECVNVVLREIYGSVEDSVTRLVTDIQRLHIYKDDLASLCDQVKLDIPNAPEMNKKELYAAALGVKEPEEVNIVAPECRNKGSVSLKRHQTQADLAMIKSNKPSRLCSYCETYGYHDSRNCPKKKQDLEEPFADPNNASE</sequence>
<evidence type="ECO:0000313" key="4">
    <source>
        <dbReference type="EMBL" id="PWA75381.1"/>
    </source>
</evidence>
<organism evidence="4 5">
    <name type="scientific">Artemisia annua</name>
    <name type="common">Sweet wormwood</name>
    <dbReference type="NCBI Taxonomy" id="35608"/>
    <lineage>
        <taxon>Eukaryota</taxon>
        <taxon>Viridiplantae</taxon>
        <taxon>Streptophyta</taxon>
        <taxon>Embryophyta</taxon>
        <taxon>Tracheophyta</taxon>
        <taxon>Spermatophyta</taxon>
        <taxon>Magnoliopsida</taxon>
        <taxon>eudicotyledons</taxon>
        <taxon>Gunneridae</taxon>
        <taxon>Pentapetalae</taxon>
        <taxon>asterids</taxon>
        <taxon>campanulids</taxon>
        <taxon>Asterales</taxon>
        <taxon>Asteraceae</taxon>
        <taxon>Asteroideae</taxon>
        <taxon>Anthemideae</taxon>
        <taxon>Artemisiinae</taxon>
        <taxon>Artemisia</taxon>
    </lineage>
</organism>
<dbReference type="PANTHER" id="PTHR47718:SF17">
    <property type="entry name" value="PROTEIN FAR1-RELATED SEQUENCE 5-LIKE"/>
    <property type="match status" value="1"/>
</dbReference>
<dbReference type="Proteomes" id="UP000245207">
    <property type="component" value="Unassembled WGS sequence"/>
</dbReference>
<feature type="region of interest" description="Disordered" evidence="1">
    <location>
        <begin position="1"/>
        <end position="26"/>
    </location>
</feature>
<gene>
    <name evidence="4" type="ORF">CTI12_AA243330</name>
</gene>
<dbReference type="Pfam" id="PF10551">
    <property type="entry name" value="MULE"/>
    <property type="match status" value="1"/>
</dbReference>
<feature type="domain" description="MULE transposase" evidence="3">
    <location>
        <begin position="215"/>
        <end position="299"/>
    </location>
</feature>
<dbReference type="OrthoDB" id="1745420at2759"/>
<keyword evidence="5" id="KW-1185">Reference proteome</keyword>
<feature type="domain" description="FAR1" evidence="2">
    <location>
        <begin position="72"/>
        <end position="175"/>
    </location>
</feature>
<evidence type="ECO:0000259" key="2">
    <source>
        <dbReference type="Pfam" id="PF03101"/>
    </source>
</evidence>
<dbReference type="InterPro" id="IPR018289">
    <property type="entry name" value="MULE_transposase_dom"/>
</dbReference>
<name>A0A2U1NPH0_ARTAN</name>